<dbReference type="Pfam" id="PF01937">
    <property type="entry name" value="ARMT1-like_dom"/>
    <property type="match status" value="1"/>
</dbReference>
<evidence type="ECO:0000256" key="4">
    <source>
        <dbReference type="ARBA" id="ARBA00022596"/>
    </source>
</evidence>
<dbReference type="VEuPathDB" id="VectorBase:MDOA001465"/>
<dbReference type="Gene3D" id="1.20.930.60">
    <property type="match status" value="1"/>
</dbReference>
<keyword evidence="7 10" id="KW-0464">Manganese</keyword>
<reference evidence="13" key="1">
    <citation type="submission" date="2025-08" db="UniProtKB">
        <authorList>
            <consortium name="RefSeq"/>
        </authorList>
    </citation>
    <scope>IDENTIFICATION</scope>
    <source>
        <strain evidence="13">Aabys</strain>
        <tissue evidence="13">Whole body</tissue>
    </source>
</reference>
<dbReference type="Gene3D" id="3.40.50.10880">
    <property type="entry name" value="Uncharacterised protein PF01937, DUF89, domain 3"/>
    <property type="match status" value="1"/>
</dbReference>
<evidence type="ECO:0000256" key="2">
    <source>
        <dbReference type="ARBA" id="ARBA00001326"/>
    </source>
</evidence>
<evidence type="ECO:0000256" key="8">
    <source>
        <dbReference type="ARBA" id="ARBA00045980"/>
    </source>
</evidence>
<proteinExistence type="inferred from homology"/>
<keyword evidence="4" id="KW-0533">Nickel</keyword>
<evidence type="ECO:0000256" key="10">
    <source>
        <dbReference type="RuleBase" id="RU367030"/>
    </source>
</evidence>
<comment type="catalytic activity">
    <reaction evidence="9 10">
        <text>beta-D-fructose 6-phosphate = dihydroxyacetone + D-glyceraldehyde 3-phosphate</text>
        <dbReference type="Rhea" id="RHEA:28002"/>
        <dbReference type="ChEBI" id="CHEBI:16016"/>
        <dbReference type="ChEBI" id="CHEBI:57634"/>
        <dbReference type="ChEBI" id="CHEBI:59776"/>
    </reaction>
</comment>
<comment type="catalytic activity">
    <reaction evidence="2 10">
        <text>beta-D-fructose 1-phosphate + H2O = D-fructose + phosphate</text>
        <dbReference type="Rhea" id="RHEA:35603"/>
        <dbReference type="ChEBI" id="CHEBI:15377"/>
        <dbReference type="ChEBI" id="CHEBI:37721"/>
        <dbReference type="ChEBI" id="CHEBI:43474"/>
        <dbReference type="ChEBI" id="CHEBI:138881"/>
    </reaction>
</comment>
<feature type="domain" description="Damage-control phosphatase ARMT1-like metal-binding" evidence="11">
    <location>
        <begin position="37"/>
        <end position="416"/>
    </location>
</feature>
<dbReference type="eggNOG" id="KOG3870">
    <property type="taxonomic scope" value="Eukaryota"/>
</dbReference>
<protein>
    <recommendedName>
        <fullName evidence="10">Sugar phosphate phosphatase</fullName>
        <ecNumber evidence="10">2.1.1.-</ecNumber>
        <ecNumber evidence="10">3.1.3.-</ecNumber>
    </recommendedName>
</protein>
<gene>
    <name evidence="13" type="primary">LOC101901037</name>
</gene>
<keyword evidence="12" id="KW-1185">Reference proteome</keyword>
<dbReference type="RefSeq" id="XP_005187433.2">
    <property type="nucleotide sequence ID" value="XM_005187376.4"/>
</dbReference>
<dbReference type="InterPro" id="IPR039763">
    <property type="entry name" value="ARMT1"/>
</dbReference>
<comment type="cofactor">
    <cofactor evidence="10">
        <name>Mn(2+)</name>
        <dbReference type="ChEBI" id="CHEBI:29035"/>
    </cofactor>
    <cofactor evidence="10">
        <name>Ni(2+)</name>
        <dbReference type="ChEBI" id="CHEBI:49786"/>
    </cofactor>
</comment>
<dbReference type="InterPro" id="IPR036075">
    <property type="entry name" value="ARMT-1-like_metal-bd_sf"/>
</dbReference>
<evidence type="ECO:0000256" key="3">
    <source>
        <dbReference type="ARBA" id="ARBA00009519"/>
    </source>
</evidence>
<dbReference type="PANTHER" id="PTHR12260:SF6">
    <property type="entry name" value="DAMAGE-CONTROL PHOSPHATASE ARMT1"/>
    <property type="match status" value="1"/>
</dbReference>
<evidence type="ECO:0000259" key="11">
    <source>
        <dbReference type="Pfam" id="PF01937"/>
    </source>
</evidence>
<dbReference type="OrthoDB" id="541375at2759"/>
<comment type="function">
    <text evidence="8 10">Metal-dependent phosphatase that shows phosphatase activity against several substrates, including fructose-1-phosphate and fructose-6-phosphate. Its preference for fructose-1-phosphate, a strong glycating agent that causes DNA damage rather than a canonical yeast metabolite, suggests a damage-control function in hexose phosphate metabolism. Has also been shown to have O-methyltransferase activity that methylates glutamate residues of target proteins to form gamma-glutamyl methyl ester residues. Possibly methylates PCNA, suggesting it is involved in the DNA damage response.</text>
</comment>
<name>A0A9J7CYY8_MUSDO</name>
<evidence type="ECO:0000256" key="1">
    <source>
        <dbReference type="ARBA" id="ARBA00000807"/>
    </source>
</evidence>
<dbReference type="SUPFAM" id="SSF111321">
    <property type="entry name" value="AF1104-like"/>
    <property type="match status" value="1"/>
</dbReference>
<evidence type="ECO:0000313" key="13">
    <source>
        <dbReference type="RefSeq" id="XP_005187433.2"/>
    </source>
</evidence>
<dbReference type="GeneID" id="101901037"/>
<keyword evidence="6 10" id="KW-0378">Hydrolase</keyword>
<evidence type="ECO:0000313" key="12">
    <source>
        <dbReference type="Proteomes" id="UP001652621"/>
    </source>
</evidence>
<dbReference type="EC" id="2.1.1.-" evidence="10"/>
<evidence type="ECO:0000256" key="7">
    <source>
        <dbReference type="ARBA" id="ARBA00023211"/>
    </source>
</evidence>
<keyword evidence="10" id="KW-0808">Transferase</keyword>
<dbReference type="InterPro" id="IPR002791">
    <property type="entry name" value="ARMT1-like_metal-bd"/>
</dbReference>
<evidence type="ECO:0000256" key="5">
    <source>
        <dbReference type="ARBA" id="ARBA00022723"/>
    </source>
</evidence>
<evidence type="ECO:0000256" key="9">
    <source>
        <dbReference type="ARBA" id="ARBA00048809"/>
    </source>
</evidence>
<dbReference type="VEuPathDB" id="VectorBase:MDOMA2_018609"/>
<keyword evidence="5 10" id="KW-0479">Metal-binding</keyword>
<evidence type="ECO:0000256" key="6">
    <source>
        <dbReference type="ARBA" id="ARBA00022801"/>
    </source>
</evidence>
<comment type="similarity">
    <text evidence="3 10">Belongs to the damage-control phosphatase family. Sugar phosphate phosphatase III subfamily.</text>
</comment>
<sequence length="448" mass="52520">MDSSSSEFDKKYNIVDAVTPKHIPLSGRYKKSFAYHTLKERLPVILTQIIDSLTKEKDEISEKYQGEETREEIKNIVGQISKLKYQLQTDKPFEHFQGLEPDQELWNSFIDALPENGRSFYQTAWLYGECYMYRKVFSFFENSQTLKTYDYFFKQKAKALAMDEVAAIAKRLRSTDKSYETFSRLLKLNLWGNKCDLSIIIPTNFDPNQNVYDNCSKFDDHILVDNSKSIWECLVSAEQTKPVIVDFVLDNAGFEFYTDLILAEFLLEKNLATKVRFHVKPMPWFVSDVTPADFQYTFEYLSNHDLSYLKEQGQRWKQYVTEGKFQLANLSYFWCSPIEYYKMREVDLQLFQYLSEAHLIIFKGDLNYRKLVGDMNWDPTDDFLTCLRGFQPTNLCTLRTVKADVICGLKQGKAEELSRLNPKWMETGEYGLIKYMETSQCSCSHDGK</sequence>
<dbReference type="Proteomes" id="UP001652621">
    <property type="component" value="Unplaced"/>
</dbReference>
<dbReference type="EC" id="3.1.3.-" evidence="10"/>
<dbReference type="PANTHER" id="PTHR12260">
    <property type="entry name" value="DAMAGE-CONTROL PHOSPHATASE ARMT1"/>
    <property type="match status" value="1"/>
</dbReference>
<organism evidence="12 13">
    <name type="scientific">Musca domestica</name>
    <name type="common">House fly</name>
    <dbReference type="NCBI Taxonomy" id="7370"/>
    <lineage>
        <taxon>Eukaryota</taxon>
        <taxon>Metazoa</taxon>
        <taxon>Ecdysozoa</taxon>
        <taxon>Arthropoda</taxon>
        <taxon>Hexapoda</taxon>
        <taxon>Insecta</taxon>
        <taxon>Pterygota</taxon>
        <taxon>Neoptera</taxon>
        <taxon>Endopterygota</taxon>
        <taxon>Diptera</taxon>
        <taxon>Brachycera</taxon>
        <taxon>Muscomorpha</taxon>
        <taxon>Muscoidea</taxon>
        <taxon>Muscidae</taxon>
        <taxon>Musca</taxon>
    </lineage>
</organism>
<comment type="domain">
    <text evidence="10">Subfamily III proteins have a conserved RTxK motif about 40-50 residues from the C-terminus; the threonine may be replaced by serine or cysteine.</text>
</comment>
<comment type="catalytic activity">
    <reaction evidence="1 10">
        <text>L-glutamyl-[protein] + S-adenosyl-L-methionine = [protein]-L-glutamate 5-O-methyl ester + S-adenosyl-L-homocysteine</text>
        <dbReference type="Rhea" id="RHEA:24452"/>
        <dbReference type="Rhea" id="RHEA-COMP:10208"/>
        <dbReference type="Rhea" id="RHEA-COMP:10311"/>
        <dbReference type="ChEBI" id="CHEBI:29973"/>
        <dbReference type="ChEBI" id="CHEBI:57856"/>
        <dbReference type="ChEBI" id="CHEBI:59789"/>
        <dbReference type="ChEBI" id="CHEBI:82795"/>
    </reaction>
</comment>
<keyword evidence="10" id="KW-0489">Methyltransferase</keyword>
<accession>A0A9J7CYY8</accession>